<proteinExistence type="predicted"/>
<evidence type="ECO:0000313" key="4">
    <source>
        <dbReference type="Proteomes" id="UP000052230"/>
    </source>
</evidence>
<evidence type="ECO:0000313" key="3">
    <source>
        <dbReference type="EMBL" id="CEG18906.1"/>
    </source>
</evidence>
<feature type="chain" id="PRO_5006857034" evidence="2">
    <location>
        <begin position="20"/>
        <end position="167"/>
    </location>
</feature>
<comment type="caution">
    <text evidence="3">The sequence shown here is derived from an EMBL/GenBank/DDBJ whole genome shotgun (WGS) entry which is preliminary data.</text>
</comment>
<organism evidence="3 4">
    <name type="scientific">Xanthomonas citri pv. citri</name>
    <dbReference type="NCBI Taxonomy" id="611301"/>
    <lineage>
        <taxon>Bacteria</taxon>
        <taxon>Pseudomonadati</taxon>
        <taxon>Pseudomonadota</taxon>
        <taxon>Gammaproteobacteria</taxon>
        <taxon>Lysobacterales</taxon>
        <taxon>Lysobacteraceae</taxon>
        <taxon>Xanthomonas</taxon>
    </lineage>
</organism>
<keyword evidence="4" id="KW-1185">Reference proteome</keyword>
<feature type="region of interest" description="Disordered" evidence="1">
    <location>
        <begin position="47"/>
        <end position="66"/>
    </location>
</feature>
<name>A0A0U5FK87_XANCI</name>
<gene>
    <name evidence="3" type="ORF">XAC3562_90037</name>
</gene>
<protein>
    <submittedName>
        <fullName evidence="3">Uncharacterized protein</fullName>
    </submittedName>
</protein>
<dbReference type="Proteomes" id="UP000052230">
    <property type="component" value="Unassembled WGS sequence"/>
</dbReference>
<accession>A0A0U5FK87</accession>
<dbReference type="AlphaFoldDB" id="A0A0U5FK87"/>
<feature type="signal peptide" evidence="2">
    <location>
        <begin position="1"/>
        <end position="19"/>
    </location>
</feature>
<dbReference type="EMBL" id="CCXZ01000188">
    <property type="protein sequence ID" value="CEG18906.1"/>
    <property type="molecule type" value="Genomic_DNA"/>
</dbReference>
<keyword evidence="2" id="KW-0732">Signal</keyword>
<sequence length="167" mass="17605">MPRATCCCATCTTCAIALAVSRPSCWTPITAKRCGRCSKRANCARTARSPGASNSTPAAPMYAPSVPRSKMRARKISFASKAAKPLPKTTISNCQQAAAPAVRSLAAQWSRCSAANSTRGLPYLHRCQAADPRVVAYFPGNPGLFACMPGQQVNPLTLVNDVNSDDS</sequence>
<reference evidence="3 4" key="1">
    <citation type="submission" date="2014-09" db="EMBL/GenBank/DDBJ databases">
        <authorList>
            <person name="Regsiter A."/>
        </authorList>
    </citation>
    <scope>NUCLEOTIDE SEQUENCE [LARGE SCALE GENOMIC DNA]</scope>
</reference>
<evidence type="ECO:0000256" key="1">
    <source>
        <dbReference type="SAM" id="MobiDB-lite"/>
    </source>
</evidence>
<evidence type="ECO:0000256" key="2">
    <source>
        <dbReference type="SAM" id="SignalP"/>
    </source>
</evidence>